<dbReference type="HOGENOM" id="CLU_1634244_0_0_6"/>
<dbReference type="KEGG" id="sfr:Sfri_2609"/>
<dbReference type="STRING" id="318167.Sfri_2609"/>
<organism evidence="1 2">
    <name type="scientific">Shewanella frigidimarina (strain NCIMB 400)</name>
    <dbReference type="NCBI Taxonomy" id="318167"/>
    <lineage>
        <taxon>Bacteria</taxon>
        <taxon>Pseudomonadati</taxon>
        <taxon>Pseudomonadota</taxon>
        <taxon>Gammaproteobacteria</taxon>
        <taxon>Alteromonadales</taxon>
        <taxon>Shewanellaceae</taxon>
        <taxon>Shewanella</taxon>
    </lineage>
</organism>
<dbReference type="RefSeq" id="WP_011638059.1">
    <property type="nucleotide sequence ID" value="NC_008345.1"/>
</dbReference>
<dbReference type="EMBL" id="CP000447">
    <property type="protein sequence ID" value="ABI72450.1"/>
    <property type="molecule type" value="Genomic_DNA"/>
</dbReference>
<dbReference type="Proteomes" id="UP000000684">
    <property type="component" value="Chromosome"/>
</dbReference>
<dbReference type="AlphaFoldDB" id="Q07ZW5"/>
<name>Q07ZW5_SHEFN</name>
<keyword evidence="2" id="KW-1185">Reference proteome</keyword>
<reference evidence="1 2" key="1">
    <citation type="submission" date="2006-08" db="EMBL/GenBank/DDBJ databases">
        <title>Complete sequence of Shewanella frigidimarina NCIMB 400.</title>
        <authorList>
            <consortium name="US DOE Joint Genome Institute"/>
            <person name="Copeland A."/>
            <person name="Lucas S."/>
            <person name="Lapidus A."/>
            <person name="Barry K."/>
            <person name="Detter J.C."/>
            <person name="Glavina del Rio T."/>
            <person name="Hammon N."/>
            <person name="Israni S."/>
            <person name="Dalin E."/>
            <person name="Tice H."/>
            <person name="Pitluck S."/>
            <person name="Fredrickson J.K."/>
            <person name="Kolker E."/>
            <person name="McCuel L.A."/>
            <person name="DiChristina T."/>
            <person name="Nealson K.H."/>
            <person name="Newman D."/>
            <person name="Tiedje J.M."/>
            <person name="Zhou J."/>
            <person name="Romine M.F."/>
            <person name="Culley D.E."/>
            <person name="Serres M."/>
            <person name="Chertkov O."/>
            <person name="Brettin T."/>
            <person name="Bruce D."/>
            <person name="Han C."/>
            <person name="Tapia R."/>
            <person name="Gilna P."/>
            <person name="Schmutz J."/>
            <person name="Larimer F."/>
            <person name="Land M."/>
            <person name="Hauser L."/>
            <person name="Kyrpides N."/>
            <person name="Mikhailova N."/>
            <person name="Richardson P."/>
        </authorList>
    </citation>
    <scope>NUCLEOTIDE SEQUENCE [LARGE SCALE GENOMIC DNA]</scope>
    <source>
        <strain evidence="1 2">NCIMB 400</strain>
    </source>
</reference>
<protein>
    <submittedName>
        <fullName evidence="1">Uncharacterized protein</fullName>
    </submittedName>
</protein>
<gene>
    <name evidence="1" type="ordered locus">Sfri_2609</name>
</gene>
<evidence type="ECO:0000313" key="2">
    <source>
        <dbReference type="Proteomes" id="UP000000684"/>
    </source>
</evidence>
<sequence length="162" mass="18396">MNYLTEKQLKTLTATVETVEYLDKEIDAKISQCQLKVSSYLLLFLNSTKDLGIPAHSCEQVDLVTLMGSGSFSITVPLEFANYFTNPNTSNNEESEFAFPLKTREVKARMLVFQENPLSKHIYAEVTLTEVITEKTVVNDSQESVATTNTTIPFRFDKPKWR</sequence>
<dbReference type="GeneID" id="41837972"/>
<accession>Q07ZW5</accession>
<evidence type="ECO:0000313" key="1">
    <source>
        <dbReference type="EMBL" id="ABI72450.1"/>
    </source>
</evidence>
<proteinExistence type="predicted"/>